<feature type="signal peptide" evidence="1">
    <location>
        <begin position="1"/>
        <end position="18"/>
    </location>
</feature>
<dbReference type="Proteomes" id="UP000825381">
    <property type="component" value="Chromosome"/>
</dbReference>
<dbReference type="RefSeq" id="WP_220640649.1">
    <property type="nucleotide sequence ID" value="NZ_CP080429.1"/>
</dbReference>
<evidence type="ECO:0008006" key="4">
    <source>
        <dbReference type="Google" id="ProtNLM"/>
    </source>
</evidence>
<keyword evidence="3" id="KW-1185">Reference proteome</keyword>
<name>A0ABX8VCE3_9FLAO</name>
<dbReference type="EMBL" id="CP080429">
    <property type="protein sequence ID" value="QYJ68306.1"/>
    <property type="molecule type" value="Genomic_DNA"/>
</dbReference>
<gene>
    <name evidence="2" type="ORF">K1I41_12410</name>
</gene>
<organism evidence="2 3">
    <name type="scientific">Flavobacterium litorale</name>
    <dbReference type="NCBI Taxonomy" id="2856519"/>
    <lineage>
        <taxon>Bacteria</taxon>
        <taxon>Pseudomonadati</taxon>
        <taxon>Bacteroidota</taxon>
        <taxon>Flavobacteriia</taxon>
        <taxon>Flavobacteriales</taxon>
        <taxon>Flavobacteriaceae</taxon>
        <taxon>Flavobacterium</taxon>
    </lineage>
</organism>
<proteinExistence type="predicted"/>
<evidence type="ECO:0000313" key="3">
    <source>
        <dbReference type="Proteomes" id="UP000825381"/>
    </source>
</evidence>
<feature type="chain" id="PRO_5046327463" description="DUF4825 domain-containing protein" evidence="1">
    <location>
        <begin position="19"/>
        <end position="152"/>
    </location>
</feature>
<sequence>MRTTIKTLLVVVTCLTLANCNKTPATPQEKYCGIEITGFEVMDLKTMKGKGYTYTKEDKALAGDMMDAVNEKLGTEDAVKFSFFMKDDKTIGIYVITADDQEVVEKVSCLLLENDFNGRLPKERKLLFYTDDHDTLVAAIKTKKETKEEAEE</sequence>
<evidence type="ECO:0000313" key="2">
    <source>
        <dbReference type="EMBL" id="QYJ68306.1"/>
    </source>
</evidence>
<accession>A0ABX8VCE3</accession>
<keyword evidence="1" id="KW-0732">Signal</keyword>
<protein>
    <recommendedName>
        <fullName evidence="4">DUF4825 domain-containing protein</fullName>
    </recommendedName>
</protein>
<reference evidence="2 3" key="1">
    <citation type="submission" date="2021-07" db="EMBL/GenBank/DDBJ databases">
        <title>Flavobacterium WSW3-B6 sp.nov, isolated from seaweed.</title>
        <authorList>
            <person name="Muhammad N."/>
            <person name="Ho H."/>
            <person name="Lee Y.-J."/>
            <person name="Nguyen T."/>
            <person name="Ho J."/>
            <person name="Kim S.-G."/>
        </authorList>
    </citation>
    <scope>NUCLEOTIDE SEQUENCE [LARGE SCALE GENOMIC DNA]</scope>
    <source>
        <strain evidence="2 3">WSW3-B6</strain>
    </source>
</reference>
<evidence type="ECO:0000256" key="1">
    <source>
        <dbReference type="SAM" id="SignalP"/>
    </source>
</evidence>